<dbReference type="OrthoDB" id="117810at2"/>
<evidence type="ECO:0000313" key="6">
    <source>
        <dbReference type="Proteomes" id="UP000191039"/>
    </source>
</evidence>
<feature type="chain" id="PRO_5044564039" evidence="2">
    <location>
        <begin position="26"/>
        <end position="230"/>
    </location>
</feature>
<dbReference type="SUPFAM" id="SSF101874">
    <property type="entry name" value="YceI-like"/>
    <property type="match status" value="1"/>
</dbReference>
<dbReference type="EMBL" id="PDCR01000043">
    <property type="protein sequence ID" value="PEG51769.1"/>
    <property type="molecule type" value="Genomic_DNA"/>
</dbReference>
<keyword evidence="2" id="KW-0732">Signal</keyword>
<dbReference type="EMBL" id="MIJD01000518">
    <property type="protein sequence ID" value="OPE45285.1"/>
    <property type="molecule type" value="Genomic_DNA"/>
</dbReference>
<feature type="signal peptide" evidence="2">
    <location>
        <begin position="1"/>
        <end position="25"/>
    </location>
</feature>
<dbReference type="STRING" id="1801.BRW64_22115"/>
<dbReference type="Gene3D" id="2.40.128.110">
    <property type="entry name" value="Lipid/polyisoprenoid-binding, YceI-like"/>
    <property type="match status" value="1"/>
</dbReference>
<protein>
    <submittedName>
        <fullName evidence="5">YceI family protein</fullName>
    </submittedName>
</protein>
<dbReference type="AlphaFoldDB" id="A0A1Q4H7M2"/>
<gene>
    <name evidence="4" type="ORF">BV510_28555</name>
    <name evidence="5" type="ORF">CRI78_24885</name>
</gene>
<accession>A0A1Q4H7M2</accession>
<comment type="caution">
    <text evidence="5">The sequence shown here is derived from an EMBL/GenBank/DDBJ whole genome shotgun (WGS) entry which is preliminary data.</text>
</comment>
<evidence type="ECO:0000256" key="1">
    <source>
        <dbReference type="ARBA" id="ARBA00008812"/>
    </source>
</evidence>
<proteinExistence type="inferred from homology"/>
<evidence type="ECO:0000313" key="4">
    <source>
        <dbReference type="EMBL" id="OPE45285.1"/>
    </source>
</evidence>
<dbReference type="PANTHER" id="PTHR34406:SF1">
    <property type="entry name" value="PROTEIN YCEI"/>
    <property type="match status" value="1"/>
</dbReference>
<evidence type="ECO:0000313" key="5">
    <source>
        <dbReference type="EMBL" id="PEG51769.1"/>
    </source>
</evidence>
<name>A0A1Q4H7M2_9MYCO</name>
<dbReference type="SMART" id="SM00867">
    <property type="entry name" value="YceI"/>
    <property type="match status" value="1"/>
</dbReference>
<sequence length="230" mass="24078">MLPVNRKRWLVVVGLLAVLTLGAVAAAPWAYTRFVAEPPQPALTLPSDTRPASTGVDGAWTVQPGSQAGYRVQQQLLWELVDVNGRTDAVTGAAEITGSELTSLEFTVDPATMKSGSPGRDEKFRSADALETATFPTATLTGNGPVDVSGVPADGSPVRLEIPVTLTLKGVARPATAVAEIQRNGDRVDVAGAIAIRLPDFDVVPPKPAASLLEVQPAATIEFLVHLAKE</sequence>
<evidence type="ECO:0000259" key="3">
    <source>
        <dbReference type="SMART" id="SM00867"/>
    </source>
</evidence>
<evidence type="ECO:0000313" key="7">
    <source>
        <dbReference type="Proteomes" id="UP000220340"/>
    </source>
</evidence>
<keyword evidence="7" id="KW-1185">Reference proteome</keyword>
<feature type="domain" description="Lipid/polyisoprenoid-binding YceI-like" evidence="3">
    <location>
        <begin position="59"/>
        <end position="228"/>
    </location>
</feature>
<reference evidence="5 7" key="2">
    <citation type="submission" date="2017-10" db="EMBL/GenBank/DDBJ databases">
        <title>The new phylogeny of genus Mycobacterium.</title>
        <authorList>
            <person name="Tortoli E."/>
            <person name="Trovato A."/>
            <person name="Cirillo D.M."/>
        </authorList>
    </citation>
    <scope>NUCLEOTIDE SEQUENCE [LARGE SCALE GENOMIC DNA]</scope>
    <source>
        <strain evidence="5 7">IP141170001</strain>
    </source>
</reference>
<comment type="similarity">
    <text evidence="1">Belongs to the UPF0312 family.</text>
</comment>
<dbReference type="Pfam" id="PF04264">
    <property type="entry name" value="YceI"/>
    <property type="match status" value="1"/>
</dbReference>
<dbReference type="PANTHER" id="PTHR34406">
    <property type="entry name" value="PROTEIN YCEI"/>
    <property type="match status" value="1"/>
</dbReference>
<reference evidence="4 6" key="1">
    <citation type="submission" date="2016-09" db="EMBL/GenBank/DDBJ databases">
        <title>genome sequences of unsequenced Mycobacteria.</title>
        <authorList>
            <person name="Greninger A.L."/>
            <person name="Jerome K.R."/>
            <person name="Mcnair B."/>
            <person name="Wallis C."/>
            <person name="Fang F."/>
        </authorList>
    </citation>
    <scope>NUCLEOTIDE SEQUENCE [LARGE SCALE GENOMIC DNA]</scope>
    <source>
        <strain evidence="4 6">BM1</strain>
    </source>
</reference>
<evidence type="ECO:0000256" key="2">
    <source>
        <dbReference type="SAM" id="SignalP"/>
    </source>
</evidence>
<dbReference type="InterPro" id="IPR007372">
    <property type="entry name" value="Lipid/polyisoprenoid-bd_YceI"/>
</dbReference>
<dbReference type="Proteomes" id="UP000220340">
    <property type="component" value="Unassembled WGS sequence"/>
</dbReference>
<organism evidence="5 7">
    <name type="scientific">Mycolicibacterium diernhoferi</name>
    <dbReference type="NCBI Taxonomy" id="1801"/>
    <lineage>
        <taxon>Bacteria</taxon>
        <taxon>Bacillati</taxon>
        <taxon>Actinomycetota</taxon>
        <taxon>Actinomycetes</taxon>
        <taxon>Mycobacteriales</taxon>
        <taxon>Mycobacteriaceae</taxon>
        <taxon>Mycolicibacterium</taxon>
    </lineage>
</organism>
<dbReference type="Proteomes" id="UP000191039">
    <property type="component" value="Unassembled WGS sequence"/>
</dbReference>
<dbReference type="InterPro" id="IPR036761">
    <property type="entry name" value="TTHA0802/YceI-like_sf"/>
</dbReference>